<dbReference type="InterPro" id="IPR001155">
    <property type="entry name" value="OxRdtase_FMN_N"/>
</dbReference>
<dbReference type="PANTHER" id="PTHR43656:SF2">
    <property type="entry name" value="BINDING OXIDOREDUCTASE, PUTATIVE (AFU_ORTHOLOGUE AFUA_2G08260)-RELATED"/>
    <property type="match status" value="1"/>
</dbReference>
<dbReference type="RefSeq" id="XP_007271949.1">
    <property type="nucleotide sequence ID" value="XM_007271887.1"/>
</dbReference>
<dbReference type="Gene3D" id="3.20.20.70">
    <property type="entry name" value="Aldolase class I"/>
    <property type="match status" value="1"/>
</dbReference>
<evidence type="ECO:0000256" key="1">
    <source>
        <dbReference type="ARBA" id="ARBA00005979"/>
    </source>
</evidence>
<comment type="similarity">
    <text evidence="1">Belongs to the NADH:flavin oxidoreductase/NADH oxidase family.</text>
</comment>
<dbReference type="InterPro" id="IPR013785">
    <property type="entry name" value="Aldolase_TIM"/>
</dbReference>
<feature type="domain" description="NADH:flavin oxidoreductase/NADH oxidase N-terminal" evidence="6">
    <location>
        <begin position="30"/>
        <end position="406"/>
    </location>
</feature>
<keyword evidence="3" id="KW-0288">FMN</keyword>
<keyword evidence="4" id="KW-0560">Oxidoreductase</keyword>
<dbReference type="PANTHER" id="PTHR43656">
    <property type="entry name" value="BINDING OXIDOREDUCTASE, PUTATIVE (AFU_ORTHOLOGUE AFUA_2G08260)-RELATED"/>
    <property type="match status" value="1"/>
</dbReference>
<keyword evidence="5" id="KW-0472">Membrane</keyword>
<evidence type="ECO:0000256" key="5">
    <source>
        <dbReference type="SAM" id="Phobius"/>
    </source>
</evidence>
<evidence type="ECO:0000259" key="6">
    <source>
        <dbReference type="Pfam" id="PF00724"/>
    </source>
</evidence>
<accession>R7SGE0</accession>
<reference evidence="8" key="1">
    <citation type="journal article" date="2012" name="Science">
        <title>The Paleozoic origin of enzymatic lignin decomposition reconstructed from 31 fungal genomes.</title>
        <authorList>
            <person name="Floudas D."/>
            <person name="Binder M."/>
            <person name="Riley R."/>
            <person name="Barry K."/>
            <person name="Blanchette R.A."/>
            <person name="Henrissat B."/>
            <person name="Martinez A.T."/>
            <person name="Otillar R."/>
            <person name="Spatafora J.W."/>
            <person name="Yadav J.S."/>
            <person name="Aerts A."/>
            <person name="Benoit I."/>
            <person name="Boyd A."/>
            <person name="Carlson A."/>
            <person name="Copeland A."/>
            <person name="Coutinho P.M."/>
            <person name="de Vries R.P."/>
            <person name="Ferreira P."/>
            <person name="Findley K."/>
            <person name="Foster B."/>
            <person name="Gaskell J."/>
            <person name="Glotzer D."/>
            <person name="Gorecki P."/>
            <person name="Heitman J."/>
            <person name="Hesse C."/>
            <person name="Hori C."/>
            <person name="Igarashi K."/>
            <person name="Jurgens J.A."/>
            <person name="Kallen N."/>
            <person name="Kersten P."/>
            <person name="Kohler A."/>
            <person name="Kuees U."/>
            <person name="Kumar T.K.A."/>
            <person name="Kuo A."/>
            <person name="LaButti K."/>
            <person name="Larrondo L.F."/>
            <person name="Lindquist E."/>
            <person name="Ling A."/>
            <person name="Lombard V."/>
            <person name="Lucas S."/>
            <person name="Lundell T."/>
            <person name="Martin R."/>
            <person name="McLaughlin D.J."/>
            <person name="Morgenstern I."/>
            <person name="Morin E."/>
            <person name="Murat C."/>
            <person name="Nagy L.G."/>
            <person name="Nolan M."/>
            <person name="Ohm R.A."/>
            <person name="Patyshakuliyeva A."/>
            <person name="Rokas A."/>
            <person name="Ruiz-Duenas F.J."/>
            <person name="Sabat G."/>
            <person name="Salamov A."/>
            <person name="Samejima M."/>
            <person name="Schmutz J."/>
            <person name="Slot J.C."/>
            <person name="St John F."/>
            <person name="Stenlid J."/>
            <person name="Sun H."/>
            <person name="Sun S."/>
            <person name="Syed K."/>
            <person name="Tsang A."/>
            <person name="Wiebenga A."/>
            <person name="Young D."/>
            <person name="Pisabarro A."/>
            <person name="Eastwood D.C."/>
            <person name="Martin F."/>
            <person name="Cullen D."/>
            <person name="Grigoriev I.V."/>
            <person name="Hibbett D.S."/>
        </authorList>
    </citation>
    <scope>NUCLEOTIDE SEQUENCE [LARGE SCALE GENOMIC DNA]</scope>
    <source>
        <strain evidence="8">MF3/22</strain>
    </source>
</reference>
<evidence type="ECO:0000313" key="7">
    <source>
        <dbReference type="EMBL" id="EJC97771.1"/>
    </source>
</evidence>
<keyword evidence="8" id="KW-1185">Reference proteome</keyword>
<keyword evidence="5" id="KW-1133">Transmembrane helix</keyword>
<dbReference type="Pfam" id="PF00724">
    <property type="entry name" value="Oxidored_FMN"/>
    <property type="match status" value="1"/>
</dbReference>
<dbReference type="KEGG" id="fme:FOMMEDRAFT_32369"/>
<protein>
    <submittedName>
        <fullName evidence="7">FMN-linked oxidoreductase</fullName>
    </submittedName>
</protein>
<dbReference type="GeneID" id="18679189"/>
<dbReference type="Proteomes" id="UP000053630">
    <property type="component" value="Unassembled WGS sequence"/>
</dbReference>
<dbReference type="eggNOG" id="KOG0134">
    <property type="taxonomic scope" value="Eukaryota"/>
</dbReference>
<dbReference type="EMBL" id="JH717985">
    <property type="protein sequence ID" value="EJC97771.1"/>
    <property type="molecule type" value="Genomic_DNA"/>
</dbReference>
<evidence type="ECO:0000313" key="8">
    <source>
        <dbReference type="Proteomes" id="UP000053630"/>
    </source>
</evidence>
<evidence type="ECO:0000256" key="3">
    <source>
        <dbReference type="ARBA" id="ARBA00022643"/>
    </source>
</evidence>
<sequence>MAPLNSHEIISHGQNSIEQLSVDLDGVLSPIELPCGRVLPNRLAKAAMYEHLAGFLGGPPNDSLNELYSRWARGGWGMILTGNVQISQKHLSLGADMVIPHTLSEDAVAGFRKLADSMKGRDIEGRKMRPLAVMQLSHAGRQSPNGLGGRLPFVEPPLSASATRVGMSPDSLRSDNLSTRVTNRLLFQKSVAMTGADVEEALDGFVRGARLAVLSGFDGVQIHGAHGCRGNADLVAQFISRKTNHRTDVYGHPLQFLHDIIQAVRAAVPKSFIVGLKLNTMDYTTGGFSEADGAKHLAEIAQWEWSGAGVDFIEISGGDYESPEFLRDSSPRQAFFESFSRVAVNVVERKFDGSGSMKKAPLIMLTGGLRTRSQFSRVIQCKHAHLIGVARLAVLRPDLPYLFLKHRDNERTKDKEELWGWEMEPSPEPRSPPWWPRLIGSGIGVAWYTVGMHRLAAGGKLPYGENWLLVLGEMYFGGLSIVKPIVVLFGTVVAALVLLFIRGGGGGTLFRSINDLTKCIGLL</sequence>
<dbReference type="InterPro" id="IPR051799">
    <property type="entry name" value="NADH_flavin_oxidoreductase"/>
</dbReference>
<dbReference type="GO" id="GO:0010181">
    <property type="term" value="F:FMN binding"/>
    <property type="evidence" value="ECO:0007669"/>
    <property type="project" value="InterPro"/>
</dbReference>
<proteinExistence type="inferred from homology"/>
<dbReference type="OrthoDB" id="1663137at2759"/>
<dbReference type="AlphaFoldDB" id="R7SGE0"/>
<evidence type="ECO:0000256" key="2">
    <source>
        <dbReference type="ARBA" id="ARBA00022630"/>
    </source>
</evidence>
<evidence type="ECO:0000256" key="4">
    <source>
        <dbReference type="ARBA" id="ARBA00023002"/>
    </source>
</evidence>
<organism evidence="7 8">
    <name type="scientific">Fomitiporia mediterranea (strain MF3/22)</name>
    <name type="common">Grapevine white-rot fungus</name>
    <dbReference type="NCBI Taxonomy" id="694068"/>
    <lineage>
        <taxon>Eukaryota</taxon>
        <taxon>Fungi</taxon>
        <taxon>Dikarya</taxon>
        <taxon>Basidiomycota</taxon>
        <taxon>Agaricomycotina</taxon>
        <taxon>Agaricomycetes</taxon>
        <taxon>Hymenochaetales</taxon>
        <taxon>Hymenochaetaceae</taxon>
        <taxon>Fomitiporia</taxon>
    </lineage>
</organism>
<feature type="transmembrane region" description="Helical" evidence="5">
    <location>
        <begin position="481"/>
        <end position="501"/>
    </location>
</feature>
<keyword evidence="2" id="KW-0285">Flavoprotein</keyword>
<gene>
    <name evidence="7" type="ORF">FOMMEDRAFT_32369</name>
</gene>
<name>R7SGE0_FOMME</name>
<dbReference type="GO" id="GO:0016491">
    <property type="term" value="F:oxidoreductase activity"/>
    <property type="evidence" value="ECO:0007669"/>
    <property type="project" value="UniProtKB-KW"/>
</dbReference>
<dbReference type="SUPFAM" id="SSF51395">
    <property type="entry name" value="FMN-linked oxidoreductases"/>
    <property type="match status" value="1"/>
</dbReference>
<keyword evidence="5" id="KW-0812">Transmembrane</keyword>
<dbReference type="OMA" id="NAMIFKE"/>